<protein>
    <recommendedName>
        <fullName evidence="1">ASCH domain-containing protein</fullName>
    </recommendedName>
</protein>
<dbReference type="Proteomes" id="UP000036987">
    <property type="component" value="Unassembled WGS sequence"/>
</dbReference>
<sequence length="386" mass="43392">MSSSSPDPQIPIAISEYMEDFLRFTLTSFLDGTLEVDLPLSKKYCSHLLQEDGDSSQHSHQYQPIQEGSVSATVGVPEYPLYKILEQALGRCISAGDFLRRSSEGMMGIVEDERFKVKEEECKELVVCVGLELLNMVNKDVLFELNVQPPFFSQIKDVLKTVEGRCAVGKYNKIAPGSLILFNKCLLMRVQKVKWYKSFSMMLETETLSKTLPGVATIEEGVQIYRKFYTEEMEKSNGVLAISILRPTFQQPSVLVAKLLAGLNYEGIGSLLGIMHTSGTISDMLPPSRSTLISSFVTPHHTEVRGSFLSIGARALSKHVQRSKDGWWGCLDGNDSKKNKHALKIIYSLLDHCSWMNIEIFFEIRVANGYGARWSKDGLKVFWNHI</sequence>
<dbReference type="SUPFAM" id="SSF88697">
    <property type="entry name" value="PUA domain-like"/>
    <property type="match status" value="1"/>
</dbReference>
<organism evidence="2 3">
    <name type="scientific">Zostera marina</name>
    <name type="common">Eelgrass</name>
    <dbReference type="NCBI Taxonomy" id="29655"/>
    <lineage>
        <taxon>Eukaryota</taxon>
        <taxon>Viridiplantae</taxon>
        <taxon>Streptophyta</taxon>
        <taxon>Embryophyta</taxon>
        <taxon>Tracheophyta</taxon>
        <taxon>Spermatophyta</taxon>
        <taxon>Magnoliopsida</taxon>
        <taxon>Liliopsida</taxon>
        <taxon>Zosteraceae</taxon>
        <taxon>Zostera</taxon>
    </lineage>
</organism>
<dbReference type="EMBL" id="LFYR01001125">
    <property type="protein sequence ID" value="KMZ64547.1"/>
    <property type="molecule type" value="Genomic_DNA"/>
</dbReference>
<reference evidence="3" key="1">
    <citation type="journal article" date="2016" name="Nature">
        <title>The genome of the seagrass Zostera marina reveals angiosperm adaptation to the sea.</title>
        <authorList>
            <person name="Olsen J.L."/>
            <person name="Rouze P."/>
            <person name="Verhelst B."/>
            <person name="Lin Y.-C."/>
            <person name="Bayer T."/>
            <person name="Collen J."/>
            <person name="Dattolo E."/>
            <person name="De Paoli E."/>
            <person name="Dittami S."/>
            <person name="Maumus F."/>
            <person name="Michel G."/>
            <person name="Kersting A."/>
            <person name="Lauritano C."/>
            <person name="Lohaus R."/>
            <person name="Toepel M."/>
            <person name="Tonon T."/>
            <person name="Vanneste K."/>
            <person name="Amirebrahimi M."/>
            <person name="Brakel J."/>
            <person name="Bostroem C."/>
            <person name="Chovatia M."/>
            <person name="Grimwood J."/>
            <person name="Jenkins J.W."/>
            <person name="Jueterbock A."/>
            <person name="Mraz A."/>
            <person name="Stam W.T."/>
            <person name="Tice H."/>
            <person name="Bornberg-Bauer E."/>
            <person name="Green P.J."/>
            <person name="Pearson G.A."/>
            <person name="Procaccini G."/>
            <person name="Duarte C.M."/>
            <person name="Schmutz J."/>
            <person name="Reusch T.B.H."/>
            <person name="Van de Peer Y."/>
        </authorList>
    </citation>
    <scope>NUCLEOTIDE SEQUENCE [LARGE SCALE GENOMIC DNA]</scope>
    <source>
        <strain evidence="3">cv. Finnish</strain>
    </source>
</reference>
<evidence type="ECO:0000259" key="1">
    <source>
        <dbReference type="Pfam" id="PF04266"/>
    </source>
</evidence>
<dbReference type="PANTHER" id="PTHR34204:SF2">
    <property type="entry name" value="RNA-BINDING ASCH DOMAIN PROTEIN"/>
    <property type="match status" value="1"/>
</dbReference>
<feature type="domain" description="ASCH" evidence="1">
    <location>
        <begin position="146"/>
        <end position="244"/>
    </location>
</feature>
<evidence type="ECO:0000313" key="2">
    <source>
        <dbReference type="EMBL" id="KMZ64547.1"/>
    </source>
</evidence>
<gene>
    <name evidence="2" type="ORF">ZOSMA_35G00010</name>
</gene>
<accession>A0A0K9P8G6</accession>
<dbReference type="Pfam" id="PF04266">
    <property type="entry name" value="ASCH"/>
    <property type="match status" value="1"/>
</dbReference>
<comment type="caution">
    <text evidence="2">The sequence shown here is derived from an EMBL/GenBank/DDBJ whole genome shotgun (WGS) entry which is preliminary data.</text>
</comment>
<dbReference type="InterPro" id="IPR007374">
    <property type="entry name" value="ASCH_domain"/>
</dbReference>
<dbReference type="OrthoDB" id="112749at2759"/>
<dbReference type="AlphaFoldDB" id="A0A0K9P8G6"/>
<dbReference type="CDD" id="cd06555">
    <property type="entry name" value="ASCH_PF0470_like"/>
    <property type="match status" value="1"/>
</dbReference>
<evidence type="ECO:0000313" key="3">
    <source>
        <dbReference type="Proteomes" id="UP000036987"/>
    </source>
</evidence>
<dbReference type="OMA" id="LYVMLKM"/>
<proteinExistence type="predicted"/>
<dbReference type="Gene3D" id="2.30.130.30">
    <property type="entry name" value="Hypothetical protein"/>
    <property type="match status" value="1"/>
</dbReference>
<dbReference type="InterPro" id="IPR015947">
    <property type="entry name" value="PUA-like_sf"/>
</dbReference>
<dbReference type="PANTHER" id="PTHR34204">
    <property type="entry name" value="RNA-BINDING ASCH DOMAIN PROTEIN"/>
    <property type="match status" value="1"/>
</dbReference>
<name>A0A0K9P8G6_ZOSMR</name>
<keyword evidence="3" id="KW-1185">Reference proteome</keyword>